<name>A0ABT7P411_MYCIT</name>
<keyword evidence="2" id="KW-1185">Reference proteome</keyword>
<dbReference type="EMBL" id="JASZZX010000016">
    <property type="protein sequence ID" value="MDM3927788.1"/>
    <property type="molecule type" value="Genomic_DNA"/>
</dbReference>
<dbReference type="Proteomes" id="UP001529272">
    <property type="component" value="Unassembled WGS sequence"/>
</dbReference>
<sequence>MTELTHKDALLEAASGGGWMLDGVDTGPNQSETWRWRRRDVSITATFVGPELRAADKFIFDTTAGRLPRLADTADVAGGQPTGVCAVIEWLAEQTADTKPGM</sequence>
<evidence type="ECO:0000313" key="2">
    <source>
        <dbReference type="Proteomes" id="UP001529272"/>
    </source>
</evidence>
<evidence type="ECO:0000313" key="1">
    <source>
        <dbReference type="EMBL" id="MDM3927788.1"/>
    </source>
</evidence>
<accession>A0ABT7P411</accession>
<reference evidence="1 2" key="1">
    <citation type="submission" date="2023-06" db="EMBL/GenBank/DDBJ databases">
        <title>Itaconate inhibition of nontuberculous mycobacteria.</title>
        <authorList>
            <person name="Breen P."/>
            <person name="Zimbric M."/>
            <person name="Caverly L."/>
        </authorList>
    </citation>
    <scope>NUCLEOTIDE SEQUENCE [LARGE SCALE GENOMIC DNA]</scope>
    <source>
        <strain evidence="1 2">FLAC1071</strain>
    </source>
</reference>
<gene>
    <name evidence="1" type="ORF">QRB35_17400</name>
</gene>
<proteinExistence type="predicted"/>
<reference evidence="2" key="2">
    <citation type="submission" date="2023-06" db="EMBL/GenBank/DDBJ databases">
        <title>Itaconate inhibition of nontuberculous mycobacteria.</title>
        <authorList>
            <person name="Spilker T."/>
        </authorList>
    </citation>
    <scope>NUCLEOTIDE SEQUENCE [LARGE SCALE GENOMIC DNA]</scope>
    <source>
        <strain evidence="2">FLAC1071</strain>
    </source>
</reference>
<protein>
    <submittedName>
        <fullName evidence="1">Uncharacterized protein</fullName>
    </submittedName>
</protein>
<dbReference type="RefSeq" id="WP_069954037.1">
    <property type="nucleotide sequence ID" value="NZ_CP012886.2"/>
</dbReference>
<organism evidence="1 2">
    <name type="scientific">Mycobacterium intracellulare subsp. chimaera</name>
    <dbReference type="NCBI Taxonomy" id="222805"/>
    <lineage>
        <taxon>Bacteria</taxon>
        <taxon>Bacillati</taxon>
        <taxon>Actinomycetota</taxon>
        <taxon>Actinomycetes</taxon>
        <taxon>Mycobacteriales</taxon>
        <taxon>Mycobacteriaceae</taxon>
        <taxon>Mycobacterium</taxon>
        <taxon>Mycobacterium avium complex (MAC)</taxon>
    </lineage>
</organism>
<comment type="caution">
    <text evidence="1">The sequence shown here is derived from an EMBL/GenBank/DDBJ whole genome shotgun (WGS) entry which is preliminary data.</text>
</comment>